<organism evidence="2 3">
    <name type="scientific">Chara braunii</name>
    <name type="common">Braun's stonewort</name>
    <dbReference type="NCBI Taxonomy" id="69332"/>
    <lineage>
        <taxon>Eukaryota</taxon>
        <taxon>Viridiplantae</taxon>
        <taxon>Streptophyta</taxon>
        <taxon>Charophyceae</taxon>
        <taxon>Charales</taxon>
        <taxon>Characeae</taxon>
        <taxon>Chara</taxon>
    </lineage>
</organism>
<feature type="region of interest" description="Disordered" evidence="1">
    <location>
        <begin position="245"/>
        <end position="398"/>
    </location>
</feature>
<comment type="caution">
    <text evidence="2">The sequence shown here is derived from an EMBL/GenBank/DDBJ whole genome shotgun (WGS) entry which is preliminary data.</text>
</comment>
<feature type="region of interest" description="Disordered" evidence="1">
    <location>
        <begin position="1096"/>
        <end position="1172"/>
    </location>
</feature>
<feature type="compositionally biased region" description="Basic and acidic residues" evidence="1">
    <location>
        <begin position="194"/>
        <end position="225"/>
    </location>
</feature>
<sequence length="1312" mass="145392">MAQHPKNFRTGDGKTGSGSRSGRDLEDVKNNGHATSSTRQMCSSWAPNDLDRESRKLMLFADVMQKMMMSAYVTQAIVGVANQSRASTFRLCRRHRHLVARHTTIHVLLAFAISLSSPSPVSTSPTSPYPALPSPTSLSPAWPFPASPSPSSVPSFPTSRPAPSFSSSLPAPTLSTSSSSRSASNPMMKKIRRGRQELEEKRKAEEEKKTKEEEERRKKLDFARKMEELWLRLRMDLNEEWRRREQEANAAVRDMRNTKNNESPAERGRKTRKAKRKGKRSKRGHNSEPSEESDSETGSGRDSTTSTSTSEEDGSRGRGRRKKEKGKKRSAKKRVGKQKNRKKDVSPVDLTPRFEHGECSKHGTAGAENAQGGRKLNEDDRDERDEEPKTPLTGGYKGISAGCSQKGLIGYCMSAHKIYSGKSAPDLRKLCDKKGIRFTKKPEVVELLTRQQVELAYKGFNEKDEEGSADKRGKGRAPTTPKTEVRKDRIVHEQTADIGKREIGRRRKARRGRRERKGRSAQTRVKDTVVGCSHGVSFTSIYSWLDNRTDGEDLHEVVIFSRGEVWIDGWKTIRRTFGETRLMIDDKRVLLKHMKERLQQGGTVTFRKIVKMKTTTEKNKLMLTTLLRRPRPVAKLANLTTNKLIRKYRAAGCFTEKKAKLALRWKIDSAIRRKLGTGVRRKVVVKLRFDSCIRKGGIRMMAEHVIDYKLRDRAVAGFMKTRIRVVWMKNKTVGQLLHNQKTFATEEQFQCTCDSFNLPKVEGHVATRFADLEDMPVFLRNSRNITRASTALKKDTLIQAVLDGTKHIRGSMPTLTVPEGTIDERRRVSLAWTDGEVKRWSKRLGGLGLMPIDRNHGDTAVFCPVLWVDADVRTCSSFRSLRLVCAECPEWMCSRLLHVFQGKAAHGGTHSAGGSAPHGEEPRRTTSTPVMATSRGGVGGVEQQGAQNLWCDYSKRVWYLDWACQDSSIPTTGRCGPVLFVACRGDTTRLVGSVVEYADEGDDILKFTLWKLYRSDGFVDKLAKGCMVAGRKFGGYSAGAMALPFFVPLSPGHDEVVHMKDFLEVCPASVDPGNGMDVDPGTSIRRPVGFARGDNFGGGVGGEGGLPGTPPDPAVGMSDDSEDECARASLKPGLQGSRRQGLLGESPIRASLGDGVGERLEQASGSTSPRSLVERIGEFVRGKKVAELSTAGRPGGSQVREVRGADETTLSVHPALERLQTEASPRREAGGNVAGDDELLGLGVTREISSKTTQSGGKRIMPVVEEREGATAQKRQRKEEGSARTPMTKERDSVEKRKRVGGGDDTPREPST</sequence>
<evidence type="ECO:0000256" key="1">
    <source>
        <dbReference type="SAM" id="MobiDB-lite"/>
    </source>
</evidence>
<evidence type="ECO:0000313" key="3">
    <source>
        <dbReference type="Proteomes" id="UP000265515"/>
    </source>
</evidence>
<dbReference type="Gramene" id="GBG87986">
    <property type="protein sequence ID" value="GBG87986"/>
    <property type="gene ID" value="CBR_g46357"/>
</dbReference>
<feature type="compositionally biased region" description="Basic and acidic residues" evidence="1">
    <location>
        <begin position="21"/>
        <end position="30"/>
    </location>
</feature>
<feature type="region of interest" description="Disordered" evidence="1">
    <location>
        <begin position="1188"/>
        <end position="1312"/>
    </location>
</feature>
<accession>A0A388M0A8</accession>
<feature type="compositionally biased region" description="Low complexity" evidence="1">
    <location>
        <begin position="1133"/>
        <end position="1144"/>
    </location>
</feature>
<feature type="region of interest" description="Disordered" evidence="1">
    <location>
        <begin position="908"/>
        <end position="930"/>
    </location>
</feature>
<dbReference type="EMBL" id="BFEA01000643">
    <property type="protein sequence ID" value="GBG87986.1"/>
    <property type="molecule type" value="Genomic_DNA"/>
</dbReference>
<feature type="compositionally biased region" description="Basic and acidic residues" evidence="1">
    <location>
        <begin position="1215"/>
        <end position="1229"/>
    </location>
</feature>
<feature type="compositionally biased region" description="Basic residues" evidence="1">
    <location>
        <begin position="317"/>
        <end position="342"/>
    </location>
</feature>
<gene>
    <name evidence="2" type="ORF">CBR_g46357</name>
</gene>
<name>A0A388M0A8_CHABU</name>
<evidence type="ECO:0000313" key="2">
    <source>
        <dbReference type="EMBL" id="GBG87986.1"/>
    </source>
</evidence>
<feature type="compositionally biased region" description="Basic residues" evidence="1">
    <location>
        <begin position="269"/>
        <end position="284"/>
    </location>
</feature>
<feature type="compositionally biased region" description="Low complexity" evidence="1">
    <location>
        <begin position="296"/>
        <end position="309"/>
    </location>
</feature>
<feature type="compositionally biased region" description="Basic residues" evidence="1">
    <location>
        <begin position="503"/>
        <end position="519"/>
    </location>
</feature>
<feature type="compositionally biased region" description="Gly residues" evidence="1">
    <location>
        <begin position="1096"/>
        <end position="1107"/>
    </location>
</feature>
<protein>
    <submittedName>
        <fullName evidence="2">Uncharacterized protein</fullName>
    </submittedName>
</protein>
<feature type="region of interest" description="Disordered" evidence="1">
    <location>
        <begin position="1"/>
        <end position="47"/>
    </location>
</feature>
<feature type="region of interest" description="Disordered" evidence="1">
    <location>
        <begin position="145"/>
        <end position="225"/>
    </location>
</feature>
<feature type="compositionally biased region" description="Basic and acidic residues" evidence="1">
    <location>
        <begin position="352"/>
        <end position="361"/>
    </location>
</feature>
<reference evidence="2 3" key="1">
    <citation type="journal article" date="2018" name="Cell">
        <title>The Chara Genome: Secondary Complexity and Implications for Plant Terrestrialization.</title>
        <authorList>
            <person name="Nishiyama T."/>
            <person name="Sakayama H."/>
            <person name="Vries J.D."/>
            <person name="Buschmann H."/>
            <person name="Saint-Marcoux D."/>
            <person name="Ullrich K.K."/>
            <person name="Haas F.B."/>
            <person name="Vanderstraeten L."/>
            <person name="Becker D."/>
            <person name="Lang D."/>
            <person name="Vosolsobe S."/>
            <person name="Rombauts S."/>
            <person name="Wilhelmsson P.K.I."/>
            <person name="Janitza P."/>
            <person name="Kern R."/>
            <person name="Heyl A."/>
            <person name="Rumpler F."/>
            <person name="Villalobos L.I.A.C."/>
            <person name="Clay J.M."/>
            <person name="Skokan R."/>
            <person name="Toyoda A."/>
            <person name="Suzuki Y."/>
            <person name="Kagoshima H."/>
            <person name="Schijlen E."/>
            <person name="Tajeshwar N."/>
            <person name="Catarino B."/>
            <person name="Hetherington A.J."/>
            <person name="Saltykova A."/>
            <person name="Bonnot C."/>
            <person name="Breuninger H."/>
            <person name="Symeonidi A."/>
            <person name="Radhakrishnan G.V."/>
            <person name="Van Nieuwerburgh F."/>
            <person name="Deforce D."/>
            <person name="Chang C."/>
            <person name="Karol K.G."/>
            <person name="Hedrich R."/>
            <person name="Ulvskov P."/>
            <person name="Glockner G."/>
            <person name="Delwiche C.F."/>
            <person name="Petrasek J."/>
            <person name="Van de Peer Y."/>
            <person name="Friml J."/>
            <person name="Beilby M."/>
            <person name="Dolan L."/>
            <person name="Kohara Y."/>
            <person name="Sugano S."/>
            <person name="Fujiyama A."/>
            <person name="Delaux P.-M."/>
            <person name="Quint M."/>
            <person name="TheiBen G."/>
            <person name="Hagemann M."/>
            <person name="Harholt J."/>
            <person name="Dunand C."/>
            <person name="Zachgo S."/>
            <person name="Langdale J."/>
            <person name="Maumus F."/>
            <person name="Straeten D.V.D."/>
            <person name="Gould S.B."/>
            <person name="Rensing S.A."/>
        </authorList>
    </citation>
    <scope>NUCLEOTIDE SEQUENCE [LARGE SCALE GENOMIC DNA]</scope>
    <source>
        <strain evidence="2 3">S276</strain>
    </source>
</reference>
<feature type="compositionally biased region" description="Low complexity" evidence="1">
    <location>
        <begin position="908"/>
        <end position="917"/>
    </location>
</feature>
<feature type="compositionally biased region" description="Basic and acidic residues" evidence="1">
    <location>
        <begin position="245"/>
        <end position="268"/>
    </location>
</feature>
<keyword evidence="3" id="KW-1185">Reference proteome</keyword>
<dbReference type="Proteomes" id="UP000265515">
    <property type="component" value="Unassembled WGS sequence"/>
</dbReference>
<feature type="compositionally biased region" description="Polar residues" evidence="1">
    <location>
        <begin position="32"/>
        <end position="46"/>
    </location>
</feature>
<feature type="compositionally biased region" description="Low complexity" evidence="1">
    <location>
        <begin position="149"/>
        <end position="184"/>
    </location>
</feature>
<feature type="region of interest" description="Disordered" evidence="1">
    <location>
        <begin position="501"/>
        <end position="525"/>
    </location>
</feature>
<feature type="region of interest" description="Disordered" evidence="1">
    <location>
        <begin position="461"/>
        <end position="484"/>
    </location>
</feature>
<feature type="compositionally biased region" description="Basic and acidic residues" evidence="1">
    <location>
        <begin position="1277"/>
        <end position="1312"/>
    </location>
</feature>
<proteinExistence type="predicted"/>
<feature type="region of interest" description="Disordered" evidence="1">
    <location>
        <begin position="118"/>
        <end position="137"/>
    </location>
</feature>
<feature type="compositionally biased region" description="Basic and acidic residues" evidence="1">
    <location>
        <begin position="461"/>
        <end position="472"/>
    </location>
</feature>